<protein>
    <submittedName>
        <fullName evidence="1">HlyD family secretion protein</fullName>
    </submittedName>
</protein>
<gene>
    <name evidence="1" type="ORF">ENJ42_03825</name>
</gene>
<dbReference type="GO" id="GO:0015562">
    <property type="term" value="F:efflux transmembrane transporter activity"/>
    <property type="evidence" value="ECO:0007669"/>
    <property type="project" value="TreeGrafter"/>
</dbReference>
<organism evidence="1">
    <name type="scientific">Hellea balneolensis</name>
    <dbReference type="NCBI Taxonomy" id="287478"/>
    <lineage>
        <taxon>Bacteria</taxon>
        <taxon>Pseudomonadati</taxon>
        <taxon>Pseudomonadota</taxon>
        <taxon>Alphaproteobacteria</taxon>
        <taxon>Maricaulales</taxon>
        <taxon>Robiginitomaculaceae</taxon>
        <taxon>Hellea</taxon>
    </lineage>
</organism>
<dbReference type="GO" id="GO:1990281">
    <property type="term" value="C:efflux pump complex"/>
    <property type="evidence" value="ECO:0007669"/>
    <property type="project" value="TreeGrafter"/>
</dbReference>
<dbReference type="Gene3D" id="2.40.30.170">
    <property type="match status" value="1"/>
</dbReference>
<feature type="non-terminal residue" evidence="1">
    <location>
        <position position="1"/>
    </location>
</feature>
<dbReference type="EMBL" id="DRMJ01000190">
    <property type="protein sequence ID" value="HHL42722.1"/>
    <property type="molecule type" value="Genomic_DNA"/>
</dbReference>
<reference evidence="1" key="1">
    <citation type="journal article" date="2020" name="mSystems">
        <title>Genome- and Community-Level Interaction Insights into Carbon Utilization and Element Cycling Functions of Hydrothermarchaeota in Hydrothermal Sediment.</title>
        <authorList>
            <person name="Zhou Z."/>
            <person name="Liu Y."/>
            <person name="Xu W."/>
            <person name="Pan J."/>
            <person name="Luo Z.H."/>
            <person name="Li M."/>
        </authorList>
    </citation>
    <scope>NUCLEOTIDE SEQUENCE [LARGE SCALE GENOMIC DNA]</scope>
    <source>
        <strain evidence="1">HyVt-485</strain>
    </source>
</reference>
<comment type="caution">
    <text evidence="1">The sequence shown here is derived from an EMBL/GenBank/DDBJ whole genome shotgun (WGS) entry which is preliminary data.</text>
</comment>
<sequence length="144" mass="15573">GILEETMAAADVDQTNAEISVADAKLKSCNIYAPYAGTVQDKHVSAYDTPALNAPLLSIIRAGTPEIKLIAPSSWLSWMRINTEFHFTIDETQKTYSARIIRKGARVDPVSQTIELTARFLSKTDGALAGMSGVANFNTTKPAQ</sequence>
<name>A0A7C5QVW1_9PROT</name>
<dbReference type="Gene3D" id="1.10.287.470">
    <property type="entry name" value="Helix hairpin bin"/>
    <property type="match status" value="1"/>
</dbReference>
<evidence type="ECO:0000313" key="1">
    <source>
        <dbReference type="EMBL" id="HHL42722.1"/>
    </source>
</evidence>
<dbReference type="PANTHER" id="PTHR30469">
    <property type="entry name" value="MULTIDRUG RESISTANCE PROTEIN MDTA"/>
    <property type="match status" value="1"/>
</dbReference>
<dbReference type="PANTHER" id="PTHR30469:SF15">
    <property type="entry name" value="HLYD FAMILY OF SECRETION PROTEINS"/>
    <property type="match status" value="1"/>
</dbReference>
<dbReference type="Proteomes" id="UP000885830">
    <property type="component" value="Unassembled WGS sequence"/>
</dbReference>
<dbReference type="AlphaFoldDB" id="A0A7C5QVW1"/>
<proteinExistence type="predicted"/>
<dbReference type="Gene3D" id="2.40.50.100">
    <property type="match status" value="1"/>
</dbReference>
<accession>A0A7C5QVW1</accession>